<dbReference type="AlphaFoldDB" id="A0A0F5JDZ8"/>
<protein>
    <submittedName>
        <fullName evidence="1">Uncharacterized protein</fullName>
    </submittedName>
</protein>
<dbReference type="EMBL" id="AQHV01000011">
    <property type="protein sequence ID" value="KKB56051.1"/>
    <property type="molecule type" value="Genomic_DNA"/>
</dbReference>
<sequence>MKNKVVFSPGDYRIMKKPFPDKRKELLLGNHKSLWLYFLFDNGLYYI</sequence>
<dbReference type="HOGENOM" id="CLU_3171207_0_0_10"/>
<name>A0A0F5JDZ8_9BACT</name>
<dbReference type="Proteomes" id="UP000033047">
    <property type="component" value="Unassembled WGS sequence"/>
</dbReference>
<organism evidence="1 2">
    <name type="scientific">Parabacteroides goldsteinii DSM 19448 = WAL 12034</name>
    <dbReference type="NCBI Taxonomy" id="927665"/>
    <lineage>
        <taxon>Bacteria</taxon>
        <taxon>Pseudomonadati</taxon>
        <taxon>Bacteroidota</taxon>
        <taxon>Bacteroidia</taxon>
        <taxon>Bacteroidales</taxon>
        <taxon>Tannerellaceae</taxon>
        <taxon>Parabacteroides</taxon>
    </lineage>
</organism>
<comment type="caution">
    <text evidence="1">The sequence shown here is derived from an EMBL/GenBank/DDBJ whole genome shotgun (WGS) entry which is preliminary data.</text>
</comment>
<evidence type="ECO:0000313" key="1">
    <source>
        <dbReference type="EMBL" id="KKB56051.1"/>
    </source>
</evidence>
<proteinExistence type="predicted"/>
<reference evidence="1 2" key="1">
    <citation type="submission" date="2013-04" db="EMBL/GenBank/DDBJ databases">
        <title>The Genome Sequence of Parabacteroides goldsteinii DSM 19448.</title>
        <authorList>
            <consortium name="The Broad Institute Genomics Platform"/>
            <person name="Earl A."/>
            <person name="Ward D."/>
            <person name="Feldgarden M."/>
            <person name="Gevers D."/>
            <person name="Martens E."/>
            <person name="Sakamoto M."/>
            <person name="Benno Y."/>
            <person name="Song Y."/>
            <person name="Liu C."/>
            <person name="Lee J."/>
            <person name="Bolanos M."/>
            <person name="Vaisanen M.L."/>
            <person name="Finegold S.M."/>
            <person name="Walker B."/>
            <person name="Young S."/>
            <person name="Zeng Q."/>
            <person name="Gargeya S."/>
            <person name="Fitzgerald M."/>
            <person name="Haas B."/>
            <person name="Abouelleil A."/>
            <person name="Allen A.W."/>
            <person name="Alvarado L."/>
            <person name="Arachchi H.M."/>
            <person name="Berlin A.M."/>
            <person name="Chapman S.B."/>
            <person name="Gainer-Dewar J."/>
            <person name="Goldberg J."/>
            <person name="Griggs A."/>
            <person name="Gujja S."/>
            <person name="Hansen M."/>
            <person name="Howarth C."/>
            <person name="Imamovic A."/>
            <person name="Ireland A."/>
            <person name="Larimer J."/>
            <person name="McCowan C."/>
            <person name="Murphy C."/>
            <person name="Pearson M."/>
            <person name="Poon T.W."/>
            <person name="Priest M."/>
            <person name="Roberts A."/>
            <person name="Saif S."/>
            <person name="Shea T."/>
            <person name="Sisk P."/>
            <person name="Sykes S."/>
            <person name="Wortman J."/>
            <person name="Nusbaum C."/>
            <person name="Birren B."/>
        </authorList>
    </citation>
    <scope>NUCLEOTIDE SEQUENCE [LARGE SCALE GENOMIC DNA]</scope>
    <source>
        <strain evidence="1 2">DSM 19448</strain>
    </source>
</reference>
<accession>A0A0F5JDZ8</accession>
<evidence type="ECO:0000313" key="2">
    <source>
        <dbReference type="Proteomes" id="UP000033047"/>
    </source>
</evidence>
<gene>
    <name evidence="1" type="ORF">HMPREF1535_02024</name>
</gene>